<protein>
    <submittedName>
        <fullName evidence="10">Sphingosine kinase</fullName>
    </submittedName>
</protein>
<keyword evidence="5 10" id="KW-0418">Kinase</keyword>
<evidence type="ECO:0000256" key="6">
    <source>
        <dbReference type="ARBA" id="ARBA00022840"/>
    </source>
</evidence>
<evidence type="ECO:0000313" key="11">
    <source>
        <dbReference type="Proteomes" id="UP000662857"/>
    </source>
</evidence>
<evidence type="ECO:0000256" key="8">
    <source>
        <dbReference type="ARBA" id="ARBA00023264"/>
    </source>
</evidence>
<dbReference type="EMBL" id="CP070499">
    <property type="protein sequence ID" value="QSB12678.1"/>
    <property type="molecule type" value="Genomic_DNA"/>
</dbReference>
<evidence type="ECO:0000256" key="5">
    <source>
        <dbReference type="ARBA" id="ARBA00022777"/>
    </source>
</evidence>
<dbReference type="Gene3D" id="3.40.50.10330">
    <property type="entry name" value="Probable inorganic polyphosphate/atp-NAD kinase, domain 1"/>
    <property type="match status" value="1"/>
</dbReference>
<dbReference type="GO" id="GO:0005886">
    <property type="term" value="C:plasma membrane"/>
    <property type="evidence" value="ECO:0007669"/>
    <property type="project" value="TreeGrafter"/>
</dbReference>
<keyword evidence="8" id="KW-1208">Phospholipid metabolism</keyword>
<sequence length="303" mass="31677">MEIDPRAGRVAVLTNPTAGRRRHRRLVPQLLERIAAAGELDVLRTTSAAEATAACREVVAAGATTLVVVGGDGTLHAAIQAVAGSQTALAVVPAGTGNDFAAALGVPADPMRAADSVAAALRSGGTRQVDLARVTNGDGAVRWYGAVLAAGFDAIVNERANRIRWPRGDRRYDVAIFLELVRLRPRRYRLVLDGEPLEVSAVLVALGNTASYGGGIRICPTADPADGKLDVVIGRTMGRFTLTRLRPLAYRGTHLAHPLVDSYRATTVEISAAGVVSYADGERCLPLPVTVTAVPGALRVLGA</sequence>
<dbReference type="PANTHER" id="PTHR12358">
    <property type="entry name" value="SPHINGOSINE KINASE"/>
    <property type="match status" value="1"/>
</dbReference>
<evidence type="ECO:0000256" key="2">
    <source>
        <dbReference type="ARBA" id="ARBA00005983"/>
    </source>
</evidence>
<dbReference type="Pfam" id="PF00781">
    <property type="entry name" value="DAGK_cat"/>
    <property type="match status" value="1"/>
</dbReference>
<dbReference type="InterPro" id="IPR016064">
    <property type="entry name" value="NAD/diacylglycerol_kinase_sf"/>
</dbReference>
<evidence type="ECO:0000256" key="7">
    <source>
        <dbReference type="ARBA" id="ARBA00023209"/>
    </source>
</evidence>
<evidence type="ECO:0000256" key="3">
    <source>
        <dbReference type="ARBA" id="ARBA00022679"/>
    </source>
</evidence>
<dbReference type="Gene3D" id="2.60.200.40">
    <property type="match status" value="1"/>
</dbReference>
<dbReference type="InterPro" id="IPR001206">
    <property type="entry name" value="Diacylglycerol_kinase_cat_dom"/>
</dbReference>
<dbReference type="Pfam" id="PF19279">
    <property type="entry name" value="YegS_C"/>
    <property type="match status" value="1"/>
</dbReference>
<dbReference type="InterPro" id="IPR017438">
    <property type="entry name" value="ATP-NAD_kinase_N"/>
</dbReference>
<dbReference type="AlphaFoldDB" id="A0A895YG73"/>
<dbReference type="RefSeq" id="WP_239674720.1">
    <property type="nucleotide sequence ID" value="NZ_CP070499.1"/>
</dbReference>
<accession>A0A895YG73</accession>
<dbReference type="PROSITE" id="PS50146">
    <property type="entry name" value="DAGK"/>
    <property type="match status" value="1"/>
</dbReference>
<keyword evidence="6" id="KW-0067">ATP-binding</keyword>
<proteinExistence type="inferred from homology"/>
<keyword evidence="7" id="KW-0444">Lipid biosynthesis</keyword>
<reference evidence="10" key="1">
    <citation type="submission" date="2021-02" db="EMBL/GenBank/DDBJ databases">
        <title>Natrosporangium hydrolyticum gen. nov., sp. nov, a haloalkaliphilic actinobacterium from a soda solonchak soil.</title>
        <authorList>
            <person name="Sorokin D.Y."/>
            <person name="Khijniak T.V."/>
            <person name="Zakharycheva A.P."/>
            <person name="Boueva O.V."/>
            <person name="Ariskina E.V."/>
            <person name="Hahnke R.L."/>
            <person name="Bunk B."/>
            <person name="Sproer C."/>
            <person name="Schumann P."/>
            <person name="Evtushenko L.I."/>
            <person name="Kublanov I.V."/>
        </authorList>
    </citation>
    <scope>NUCLEOTIDE SEQUENCE</scope>
    <source>
        <strain evidence="10">DSM 106523</strain>
    </source>
</reference>
<dbReference type="InterPro" id="IPR050187">
    <property type="entry name" value="Lipid_Phosphate_FormReg"/>
</dbReference>
<keyword evidence="3" id="KW-0808">Transferase</keyword>
<keyword evidence="11" id="KW-1185">Reference proteome</keyword>
<gene>
    <name evidence="10" type="ORF">JQS43_13300</name>
</gene>
<dbReference type="InterPro" id="IPR045540">
    <property type="entry name" value="YegS/DAGK_C"/>
</dbReference>
<evidence type="ECO:0000256" key="1">
    <source>
        <dbReference type="ARBA" id="ARBA00001946"/>
    </source>
</evidence>
<evidence type="ECO:0000259" key="9">
    <source>
        <dbReference type="PROSITE" id="PS50146"/>
    </source>
</evidence>
<dbReference type="GO" id="GO:0004143">
    <property type="term" value="F:ATP-dependent diacylglycerol kinase activity"/>
    <property type="evidence" value="ECO:0007669"/>
    <property type="project" value="TreeGrafter"/>
</dbReference>
<dbReference type="Proteomes" id="UP000662857">
    <property type="component" value="Chromosome"/>
</dbReference>
<keyword evidence="7" id="KW-0443">Lipid metabolism</keyword>
<dbReference type="GO" id="GO:0005524">
    <property type="term" value="F:ATP binding"/>
    <property type="evidence" value="ECO:0007669"/>
    <property type="project" value="UniProtKB-KW"/>
</dbReference>
<comment type="similarity">
    <text evidence="2">Belongs to the diacylglycerol/lipid kinase family.</text>
</comment>
<dbReference type="KEGG" id="nhy:JQS43_13300"/>
<dbReference type="PANTHER" id="PTHR12358:SF106">
    <property type="entry name" value="LIPID KINASE YEGS"/>
    <property type="match status" value="1"/>
</dbReference>
<dbReference type="SUPFAM" id="SSF111331">
    <property type="entry name" value="NAD kinase/diacylglycerol kinase-like"/>
    <property type="match status" value="1"/>
</dbReference>
<evidence type="ECO:0000313" key="10">
    <source>
        <dbReference type="EMBL" id="QSB12678.1"/>
    </source>
</evidence>
<organism evidence="10 11">
    <name type="scientific">Natronosporangium hydrolyticum</name>
    <dbReference type="NCBI Taxonomy" id="2811111"/>
    <lineage>
        <taxon>Bacteria</taxon>
        <taxon>Bacillati</taxon>
        <taxon>Actinomycetota</taxon>
        <taxon>Actinomycetes</taxon>
        <taxon>Micromonosporales</taxon>
        <taxon>Micromonosporaceae</taxon>
        <taxon>Natronosporangium</taxon>
    </lineage>
</organism>
<dbReference type="SMART" id="SM00046">
    <property type="entry name" value="DAGKc"/>
    <property type="match status" value="1"/>
</dbReference>
<keyword evidence="4" id="KW-0547">Nucleotide-binding</keyword>
<comment type="cofactor">
    <cofactor evidence="1">
        <name>Mg(2+)</name>
        <dbReference type="ChEBI" id="CHEBI:18420"/>
    </cofactor>
</comment>
<feature type="domain" description="DAGKc" evidence="9">
    <location>
        <begin position="5"/>
        <end position="138"/>
    </location>
</feature>
<evidence type="ECO:0000256" key="4">
    <source>
        <dbReference type="ARBA" id="ARBA00022741"/>
    </source>
</evidence>
<keyword evidence="7" id="KW-0594">Phospholipid biosynthesis</keyword>
<dbReference type="GO" id="GO:0008654">
    <property type="term" value="P:phospholipid biosynthetic process"/>
    <property type="evidence" value="ECO:0007669"/>
    <property type="project" value="UniProtKB-KW"/>
</dbReference>
<name>A0A895YG73_9ACTN</name>